<feature type="transmembrane region" description="Helical" evidence="6">
    <location>
        <begin position="71"/>
        <end position="92"/>
    </location>
</feature>
<proteinExistence type="inferred from homology"/>
<keyword evidence="2 6" id="KW-1003">Cell membrane</keyword>
<dbReference type="EMBL" id="JBHSEP010000003">
    <property type="protein sequence ID" value="MFC4598008.1"/>
    <property type="molecule type" value="Genomic_DNA"/>
</dbReference>
<keyword evidence="9" id="KW-1185">Reference proteome</keyword>
<organism evidence="8 9">
    <name type="scientific">Cohnella hongkongensis</name>
    <dbReference type="NCBI Taxonomy" id="178337"/>
    <lineage>
        <taxon>Bacteria</taxon>
        <taxon>Bacillati</taxon>
        <taxon>Bacillota</taxon>
        <taxon>Bacilli</taxon>
        <taxon>Bacillales</taxon>
        <taxon>Paenibacillaceae</taxon>
        <taxon>Cohnella</taxon>
    </lineage>
</organism>
<keyword evidence="3 6" id="KW-0812">Transmembrane</keyword>
<keyword evidence="4 6" id="KW-1133">Transmembrane helix</keyword>
<evidence type="ECO:0000313" key="8">
    <source>
        <dbReference type="EMBL" id="MFC4598008.1"/>
    </source>
</evidence>
<protein>
    <recommendedName>
        <fullName evidence="6">TVP38/TMEM64 family membrane protein</fullName>
    </recommendedName>
</protein>
<feature type="transmembrane region" description="Helical" evidence="6">
    <location>
        <begin position="38"/>
        <end position="64"/>
    </location>
</feature>
<comment type="subcellular location">
    <subcellularLocation>
        <location evidence="1 6">Cell membrane</location>
        <topology evidence="1 6">Multi-pass membrane protein</topology>
    </subcellularLocation>
</comment>
<feature type="transmembrane region" description="Helical" evidence="6">
    <location>
        <begin position="117"/>
        <end position="139"/>
    </location>
</feature>
<dbReference type="PANTHER" id="PTHR12677:SF59">
    <property type="entry name" value="GOLGI APPARATUS MEMBRANE PROTEIN TVP38-RELATED"/>
    <property type="match status" value="1"/>
</dbReference>
<dbReference type="Pfam" id="PF09335">
    <property type="entry name" value="VTT_dom"/>
    <property type="match status" value="1"/>
</dbReference>
<evidence type="ECO:0000256" key="1">
    <source>
        <dbReference type="ARBA" id="ARBA00004651"/>
    </source>
</evidence>
<dbReference type="RefSeq" id="WP_378093795.1">
    <property type="nucleotide sequence ID" value="NZ_JBHSEP010000003.1"/>
</dbReference>
<feature type="transmembrane region" description="Helical" evidence="6">
    <location>
        <begin position="178"/>
        <end position="199"/>
    </location>
</feature>
<sequence length="217" mass="23225">MLRKTSVALLYLGIAALLYAYGDPMLAWLRESDHPLLVTLAATVLALFPVVPYPLVGGVIGAAFGPAAGAAIVWTGSTAASLIMFLLLRYGYRDWGQRLLNRYAGVAQVTRAFERNAFLAIMFARMLPFIPSVIVNAFSALSRVPFASYAVASALGKLPAMALFALLGDQFVGHPGHIPAIAAIYGAFLLASLGVYRLWQRSASGRPRGRSEGAERP</sequence>
<dbReference type="InterPro" id="IPR032816">
    <property type="entry name" value="VTT_dom"/>
</dbReference>
<evidence type="ECO:0000256" key="4">
    <source>
        <dbReference type="ARBA" id="ARBA00022989"/>
    </source>
</evidence>
<dbReference type="Proteomes" id="UP001596028">
    <property type="component" value="Unassembled WGS sequence"/>
</dbReference>
<evidence type="ECO:0000259" key="7">
    <source>
        <dbReference type="Pfam" id="PF09335"/>
    </source>
</evidence>
<evidence type="ECO:0000256" key="3">
    <source>
        <dbReference type="ARBA" id="ARBA00022692"/>
    </source>
</evidence>
<evidence type="ECO:0000256" key="6">
    <source>
        <dbReference type="RuleBase" id="RU366058"/>
    </source>
</evidence>
<evidence type="ECO:0000256" key="5">
    <source>
        <dbReference type="ARBA" id="ARBA00023136"/>
    </source>
</evidence>
<dbReference type="PANTHER" id="PTHR12677">
    <property type="entry name" value="GOLGI APPARATUS MEMBRANE PROTEIN TVP38-RELATED"/>
    <property type="match status" value="1"/>
</dbReference>
<evidence type="ECO:0000313" key="9">
    <source>
        <dbReference type="Proteomes" id="UP001596028"/>
    </source>
</evidence>
<name>A0ABV9F7N5_9BACL</name>
<reference evidence="9" key="1">
    <citation type="journal article" date="2019" name="Int. J. Syst. Evol. Microbiol.">
        <title>The Global Catalogue of Microorganisms (GCM) 10K type strain sequencing project: providing services to taxonomists for standard genome sequencing and annotation.</title>
        <authorList>
            <consortium name="The Broad Institute Genomics Platform"/>
            <consortium name="The Broad Institute Genome Sequencing Center for Infectious Disease"/>
            <person name="Wu L."/>
            <person name="Ma J."/>
        </authorList>
    </citation>
    <scope>NUCLEOTIDE SEQUENCE [LARGE SCALE GENOMIC DNA]</scope>
    <source>
        <strain evidence="9">CCUG 49571</strain>
    </source>
</reference>
<feature type="transmembrane region" description="Helical" evidence="6">
    <location>
        <begin position="146"/>
        <end position="166"/>
    </location>
</feature>
<feature type="domain" description="VTT" evidence="7">
    <location>
        <begin position="56"/>
        <end position="170"/>
    </location>
</feature>
<keyword evidence="5 6" id="KW-0472">Membrane</keyword>
<comment type="caution">
    <text evidence="8">The sequence shown here is derived from an EMBL/GenBank/DDBJ whole genome shotgun (WGS) entry which is preliminary data.</text>
</comment>
<accession>A0ABV9F7N5</accession>
<evidence type="ECO:0000256" key="2">
    <source>
        <dbReference type="ARBA" id="ARBA00022475"/>
    </source>
</evidence>
<dbReference type="InterPro" id="IPR015414">
    <property type="entry name" value="TMEM64"/>
</dbReference>
<gene>
    <name evidence="8" type="ORF">ACFO3S_07115</name>
</gene>
<comment type="similarity">
    <text evidence="6">Belongs to the TVP38/TMEM64 family.</text>
</comment>